<dbReference type="eggNOG" id="ENOG5030GIZ">
    <property type="taxonomic scope" value="Bacteria"/>
</dbReference>
<name>B6W790_9FIRM</name>
<dbReference type="RefSeq" id="WP_004812880.1">
    <property type="nucleotide sequence ID" value="NZ_ABXA01000012.1"/>
</dbReference>
<evidence type="ECO:0000313" key="2">
    <source>
        <dbReference type="EMBL" id="EEB36633.1"/>
    </source>
</evidence>
<comment type="caution">
    <text evidence="2">The sequence shown here is derived from an EMBL/GenBank/DDBJ whole genome shotgun (WGS) entry which is preliminary data.</text>
</comment>
<evidence type="ECO:0000313" key="3">
    <source>
        <dbReference type="Proteomes" id="UP000005451"/>
    </source>
</evidence>
<evidence type="ECO:0000256" key="1">
    <source>
        <dbReference type="SAM" id="Phobius"/>
    </source>
</evidence>
<keyword evidence="1" id="KW-1133">Transmembrane helix</keyword>
<accession>B6W790</accession>
<gene>
    <name evidence="2" type="ORF">ANHYDRO_00436</name>
</gene>
<protein>
    <submittedName>
        <fullName evidence="2">Uncharacterized protein</fullName>
    </submittedName>
</protein>
<reference evidence="2 3" key="1">
    <citation type="submission" date="2008-09" db="EMBL/GenBank/DDBJ databases">
        <authorList>
            <person name="Fulton L."/>
            <person name="Clifton S."/>
            <person name="Fulton B."/>
            <person name="Xu J."/>
            <person name="Minx P."/>
            <person name="Pepin K.H."/>
            <person name="Johnson M."/>
            <person name="Thiruvilangam P."/>
            <person name="Bhonagiri V."/>
            <person name="Nash W.E."/>
            <person name="Mardis E.R."/>
            <person name="Wilson R.K."/>
        </authorList>
    </citation>
    <scope>NUCLEOTIDE SEQUENCE [LARGE SCALE GENOMIC DNA]</scope>
    <source>
        <strain evidence="2 3">DSM 7454</strain>
    </source>
</reference>
<proteinExistence type="predicted"/>
<feature type="transmembrane region" description="Helical" evidence="1">
    <location>
        <begin position="31"/>
        <end position="49"/>
    </location>
</feature>
<dbReference type="Proteomes" id="UP000005451">
    <property type="component" value="Unassembled WGS sequence"/>
</dbReference>
<feature type="transmembrane region" description="Helical" evidence="1">
    <location>
        <begin position="7"/>
        <end position="25"/>
    </location>
</feature>
<keyword evidence="1" id="KW-0472">Membrane</keyword>
<reference evidence="2 3" key="2">
    <citation type="submission" date="2008-10" db="EMBL/GenBank/DDBJ databases">
        <title>Draft genome sequence of Anaerococcus hydrogenalis (DSM 7454).</title>
        <authorList>
            <person name="Sudarsanam P."/>
            <person name="Ley R."/>
            <person name="Guruge J."/>
            <person name="Turnbaugh P.J."/>
            <person name="Mahowald M."/>
            <person name="Liep D."/>
            <person name="Gordon J."/>
        </authorList>
    </citation>
    <scope>NUCLEOTIDE SEQUENCE [LARGE SCALE GENOMIC DNA]</scope>
    <source>
        <strain evidence="2 3">DSM 7454</strain>
    </source>
</reference>
<sequence length="58" mass="6648">MKNPLNKTLSVMGLVFIITLILNLILDIEFYNTNASISYLAFALVYFCIKKFTGKNRD</sequence>
<dbReference type="AlphaFoldDB" id="B6W790"/>
<dbReference type="EMBL" id="ABXA01000012">
    <property type="protein sequence ID" value="EEB36633.1"/>
    <property type="molecule type" value="Genomic_DNA"/>
</dbReference>
<keyword evidence="1" id="KW-0812">Transmembrane</keyword>
<organism evidence="2 3">
    <name type="scientific">Anaerococcus hydrogenalis DSM 7454</name>
    <dbReference type="NCBI Taxonomy" id="561177"/>
    <lineage>
        <taxon>Bacteria</taxon>
        <taxon>Bacillati</taxon>
        <taxon>Bacillota</taxon>
        <taxon>Tissierellia</taxon>
        <taxon>Tissierellales</taxon>
        <taxon>Peptoniphilaceae</taxon>
        <taxon>Anaerococcus</taxon>
    </lineage>
</organism>